<dbReference type="GO" id="GO:0043495">
    <property type="term" value="F:protein-membrane adaptor activity"/>
    <property type="evidence" value="ECO:0007669"/>
    <property type="project" value="TreeGrafter"/>
</dbReference>
<dbReference type="EMBL" id="KV454542">
    <property type="protein sequence ID" value="ODV66723.1"/>
    <property type="molecule type" value="Genomic_DNA"/>
</dbReference>
<dbReference type="GeneID" id="30996093"/>
<evidence type="ECO:0000256" key="11">
    <source>
        <dbReference type="SAM" id="Phobius"/>
    </source>
</evidence>
<dbReference type="InterPro" id="IPR028945">
    <property type="entry name" value="Get1"/>
</dbReference>
<evidence type="ECO:0000256" key="5">
    <source>
        <dbReference type="ARBA" id="ARBA00022892"/>
    </source>
</evidence>
<feature type="topological domain" description="Cytoplasmic" evidence="9">
    <location>
        <begin position="179"/>
        <end position="221"/>
    </location>
</feature>
<organism evidence="13 14">
    <name type="scientific">Hyphopichia burtonii NRRL Y-1933</name>
    <dbReference type="NCBI Taxonomy" id="984485"/>
    <lineage>
        <taxon>Eukaryota</taxon>
        <taxon>Fungi</taxon>
        <taxon>Dikarya</taxon>
        <taxon>Ascomycota</taxon>
        <taxon>Saccharomycotina</taxon>
        <taxon>Pichiomycetes</taxon>
        <taxon>Debaryomycetaceae</taxon>
        <taxon>Hyphopichia</taxon>
    </lineage>
</organism>
<dbReference type="Pfam" id="PF04420">
    <property type="entry name" value="CHD5"/>
    <property type="match status" value="1"/>
</dbReference>
<dbReference type="HAMAP" id="MF_03113">
    <property type="entry name" value="Get1"/>
    <property type="match status" value="1"/>
</dbReference>
<evidence type="ECO:0000256" key="12">
    <source>
        <dbReference type="SAM" id="SignalP"/>
    </source>
</evidence>
<dbReference type="Gene3D" id="1.10.287.660">
    <property type="entry name" value="Helix hairpin bin"/>
    <property type="match status" value="1"/>
</dbReference>
<dbReference type="GO" id="GO:0071816">
    <property type="term" value="P:tail-anchored membrane protein insertion into ER membrane"/>
    <property type="evidence" value="ECO:0007669"/>
    <property type="project" value="InterPro"/>
</dbReference>
<reference evidence="14" key="1">
    <citation type="submission" date="2016-05" db="EMBL/GenBank/DDBJ databases">
        <title>Comparative genomics of biotechnologically important yeasts.</title>
        <authorList>
            <consortium name="DOE Joint Genome Institute"/>
            <person name="Riley R."/>
            <person name="Haridas S."/>
            <person name="Wolfe K.H."/>
            <person name="Lopes M.R."/>
            <person name="Hittinger C.T."/>
            <person name="Goker M."/>
            <person name="Salamov A."/>
            <person name="Wisecaver J."/>
            <person name="Long T.M."/>
            <person name="Aerts A.L."/>
            <person name="Barry K."/>
            <person name="Choi C."/>
            <person name="Clum A."/>
            <person name="Coughlan A.Y."/>
            <person name="Deshpande S."/>
            <person name="Douglass A.P."/>
            <person name="Hanson S.J."/>
            <person name="Klenk H.-P."/>
            <person name="Labutti K."/>
            <person name="Lapidus A."/>
            <person name="Lindquist E."/>
            <person name="Lipzen A."/>
            <person name="Meier-Kolthoff J.P."/>
            <person name="Ohm R.A."/>
            <person name="Otillar R.P."/>
            <person name="Pangilinan J."/>
            <person name="Peng Y."/>
            <person name="Rokas A."/>
            <person name="Rosa C.A."/>
            <person name="Scheuner C."/>
            <person name="Sibirny A.A."/>
            <person name="Slot J.C."/>
            <person name="Stielow J.B."/>
            <person name="Sun H."/>
            <person name="Kurtzman C.P."/>
            <person name="Blackwell M."/>
            <person name="Grigoriev I.V."/>
            <person name="Jeffries T.W."/>
        </authorList>
    </citation>
    <scope>NUCLEOTIDE SEQUENCE [LARGE SCALE GENOMIC DNA]</scope>
    <source>
        <strain evidence="14">NRRL Y-1933</strain>
    </source>
</reference>
<comment type="similarity">
    <text evidence="1 9">Belongs to the WRB/GET1 family.</text>
</comment>
<evidence type="ECO:0000256" key="2">
    <source>
        <dbReference type="ARBA" id="ARBA00022448"/>
    </source>
</evidence>
<gene>
    <name evidence="9" type="primary">GET1</name>
    <name evidence="13" type="ORF">HYPBUDRAFT_153429</name>
</gene>
<name>A0A1E4RHH9_9ASCO</name>
<keyword evidence="5 9" id="KW-0931">ER-Golgi transport</keyword>
<keyword evidence="2 9" id="KW-0813">Transport</keyword>
<comment type="caution">
    <text evidence="9">Lacks conserved residue(s) required for the propagation of feature annotation.</text>
</comment>
<dbReference type="GO" id="GO:0016192">
    <property type="term" value="P:vesicle-mediated transport"/>
    <property type="evidence" value="ECO:0007669"/>
    <property type="project" value="UniProtKB-KW"/>
</dbReference>
<dbReference type="GO" id="GO:0043529">
    <property type="term" value="C:GET complex"/>
    <property type="evidence" value="ECO:0007669"/>
    <property type="project" value="UniProtKB-UniRule"/>
</dbReference>
<feature type="compositionally biased region" description="Basic and acidic residues" evidence="10">
    <location>
        <begin position="190"/>
        <end position="208"/>
    </location>
</feature>
<dbReference type="Proteomes" id="UP000095085">
    <property type="component" value="Unassembled WGS sequence"/>
</dbReference>
<evidence type="ECO:0000256" key="9">
    <source>
        <dbReference type="HAMAP-Rule" id="MF_03113"/>
    </source>
</evidence>
<accession>A0A1E4RHH9</accession>
<comment type="function">
    <text evidence="9">Required for the post-translational delivery of tail-anchored (TA) proteins to the endoplasmic reticulum. Together with GET2, acts as a membrane receptor for soluble GET3, which recognizes and selectively binds the transmembrane domain of TA proteins in the cytosol. The GET complex cooperates with the HDEL receptor ERD2 to mediate the ATP-dependent retrieval of resident ER proteins that contain a C-terminal H-D-E-L retention signal from the Golgi to the ER.</text>
</comment>
<dbReference type="PANTHER" id="PTHR42650:SF1">
    <property type="entry name" value="GUIDED ENTRY OF TAIL-ANCHORED PROTEINS FACTOR 1"/>
    <property type="match status" value="1"/>
</dbReference>
<evidence type="ECO:0000256" key="10">
    <source>
        <dbReference type="SAM" id="MobiDB-lite"/>
    </source>
</evidence>
<keyword evidence="7" id="KW-0175">Coiled coil</keyword>
<dbReference type="GO" id="GO:0005789">
    <property type="term" value="C:endoplasmic reticulum membrane"/>
    <property type="evidence" value="ECO:0007669"/>
    <property type="project" value="UniProtKB-SubCell"/>
</dbReference>
<evidence type="ECO:0000313" key="14">
    <source>
        <dbReference type="Proteomes" id="UP000095085"/>
    </source>
</evidence>
<keyword evidence="4 9" id="KW-0256">Endoplasmic reticulum</keyword>
<evidence type="ECO:0000313" key="13">
    <source>
        <dbReference type="EMBL" id="ODV66723.1"/>
    </source>
</evidence>
<evidence type="ECO:0000256" key="4">
    <source>
        <dbReference type="ARBA" id="ARBA00022824"/>
    </source>
</evidence>
<dbReference type="PANTHER" id="PTHR42650">
    <property type="entry name" value="TAIL-ANCHORED PROTEIN INSERTION RECEPTOR WRB"/>
    <property type="match status" value="1"/>
</dbReference>
<protein>
    <recommendedName>
        <fullName evidence="9">Golgi to ER traffic protein 1</fullName>
    </recommendedName>
    <alternativeName>
        <fullName evidence="9">Guided entry of tail-anchored proteins 1</fullName>
    </alternativeName>
</protein>
<feature type="signal peptide" evidence="12">
    <location>
        <begin position="1"/>
        <end position="25"/>
    </location>
</feature>
<evidence type="ECO:0000256" key="7">
    <source>
        <dbReference type="ARBA" id="ARBA00023054"/>
    </source>
</evidence>
<evidence type="ECO:0000256" key="6">
    <source>
        <dbReference type="ARBA" id="ARBA00022989"/>
    </source>
</evidence>
<sequence length="221" mass="25061">MLDLHPFTLLVLVLVVLVLKNSINAVGKSRVQDFGWTIYTWIAPKLGHKQFLELKGKRSELARVGKEKKSISAQDEYARWTKLNRQFDKLNGEISQLTESISANKTSISNVIGWAITIFTSLPIWFCRAWFRKSVLFYLPVGVLPHYLEWFLALPFFPTGSIGLTAWMFALNHVIGSVILLVSFPFEKPVDKPVKPEPTESSTEKTPTKDQTVPEVTAEKI</sequence>
<dbReference type="OrthoDB" id="69461at2759"/>
<keyword evidence="14" id="KW-1185">Reference proteome</keyword>
<keyword evidence="8 9" id="KW-0472">Membrane</keyword>
<dbReference type="RefSeq" id="XP_020075790.1">
    <property type="nucleotide sequence ID" value="XM_020221544.1"/>
</dbReference>
<feature type="transmembrane region" description="Helical" evidence="11">
    <location>
        <begin position="138"/>
        <end position="158"/>
    </location>
</feature>
<evidence type="ECO:0000256" key="1">
    <source>
        <dbReference type="ARBA" id="ARBA00010799"/>
    </source>
</evidence>
<dbReference type="STRING" id="984485.A0A1E4RHH9"/>
<feature type="region of interest" description="Disordered" evidence="10">
    <location>
        <begin position="190"/>
        <end position="221"/>
    </location>
</feature>
<comment type="subunit">
    <text evidence="9">Component of the Golgi to ER traffic (GET) complex, which is composed of GET1, GET2 and GET3. Within the complex, GET1 and GET2 form a heterotetramer which is stabilized by phosphatidylinositol binding and which binds to the GET3 homodimer.</text>
</comment>
<comment type="subcellular location">
    <subcellularLocation>
        <location evidence="9">Endoplasmic reticulum membrane</location>
        <topology evidence="9">Multi-pass membrane protein</topology>
    </subcellularLocation>
    <subcellularLocation>
        <location evidence="9">Golgi apparatus membrane</location>
        <topology evidence="9">Multi-pass membrane protein</topology>
    </subcellularLocation>
</comment>
<keyword evidence="3 9" id="KW-0812">Transmembrane</keyword>
<keyword evidence="6 9" id="KW-1133">Transmembrane helix</keyword>
<evidence type="ECO:0000256" key="3">
    <source>
        <dbReference type="ARBA" id="ARBA00022692"/>
    </source>
</evidence>
<feature type="chain" id="PRO_5009162292" description="Golgi to ER traffic protein 1" evidence="12">
    <location>
        <begin position="26"/>
        <end position="221"/>
    </location>
</feature>
<dbReference type="GO" id="GO:0000139">
    <property type="term" value="C:Golgi membrane"/>
    <property type="evidence" value="ECO:0007669"/>
    <property type="project" value="UniProtKB-SubCell"/>
</dbReference>
<proteinExistence type="inferred from homology"/>
<keyword evidence="12" id="KW-0732">Signal</keyword>
<dbReference type="InterPro" id="IPR029012">
    <property type="entry name" value="Helix_hairpin_bin_sf"/>
</dbReference>
<dbReference type="InterPro" id="IPR027538">
    <property type="entry name" value="Get1_fungi"/>
</dbReference>
<keyword evidence="9" id="KW-0333">Golgi apparatus</keyword>
<dbReference type="AlphaFoldDB" id="A0A1E4RHH9"/>
<feature type="transmembrane region" description="Helical" evidence="11">
    <location>
        <begin position="164"/>
        <end position="186"/>
    </location>
</feature>
<evidence type="ECO:0000256" key="8">
    <source>
        <dbReference type="ARBA" id="ARBA00023136"/>
    </source>
</evidence>
<feature type="topological domain" description="Lumenal" evidence="9">
    <location>
        <begin position="1"/>
        <end position="9"/>
    </location>
</feature>